<dbReference type="GO" id="GO:0004713">
    <property type="term" value="F:protein tyrosine kinase activity"/>
    <property type="evidence" value="ECO:0007669"/>
    <property type="project" value="TreeGrafter"/>
</dbReference>
<dbReference type="InterPro" id="IPR050445">
    <property type="entry name" value="Bact_polysacc_biosynth/exp"/>
</dbReference>
<dbReference type="PANTHER" id="PTHR32309">
    <property type="entry name" value="TYROSINE-PROTEIN KINASE"/>
    <property type="match status" value="1"/>
</dbReference>
<gene>
    <name evidence="3" type="ORF">BRPE64_ECDS01950</name>
</gene>
<reference evidence="3 4" key="2">
    <citation type="journal article" date="2018" name="Int. J. Syst. Evol. Microbiol.">
        <title>Burkholderia insecticola sp. nov., a gut symbiotic bacterium of the bean bug Riptortus pedestris.</title>
        <authorList>
            <person name="Takeshita K."/>
            <person name="Tamaki H."/>
            <person name="Ohbayashi T."/>
            <person name="Meng X.-Y."/>
            <person name="Sone T."/>
            <person name="Mitani Y."/>
            <person name="Peeters C."/>
            <person name="Kikuchi Y."/>
            <person name="Vandamme P."/>
        </authorList>
    </citation>
    <scope>NUCLEOTIDE SEQUENCE [LARGE SCALE GENOMIC DNA]</scope>
    <source>
        <strain evidence="3">RPE64</strain>
        <plasmid evidence="3 4">p2</plasmid>
    </source>
</reference>
<organism evidence="3 4">
    <name type="scientific">Caballeronia insecticola</name>
    <dbReference type="NCBI Taxonomy" id="758793"/>
    <lineage>
        <taxon>Bacteria</taxon>
        <taxon>Pseudomonadati</taxon>
        <taxon>Pseudomonadota</taxon>
        <taxon>Betaproteobacteria</taxon>
        <taxon>Burkholderiales</taxon>
        <taxon>Burkholderiaceae</taxon>
        <taxon>Caballeronia</taxon>
    </lineage>
</organism>
<keyword evidence="2" id="KW-0812">Transmembrane</keyword>
<evidence type="ECO:0000313" key="3">
    <source>
        <dbReference type="EMBL" id="BAO94077.1"/>
    </source>
</evidence>
<feature type="coiled-coil region" evidence="1">
    <location>
        <begin position="186"/>
        <end position="220"/>
    </location>
</feature>
<keyword evidence="3" id="KW-0614">Plasmid</keyword>
<feature type="transmembrane region" description="Helical" evidence="2">
    <location>
        <begin position="27"/>
        <end position="45"/>
    </location>
</feature>
<keyword evidence="4" id="KW-1185">Reference proteome</keyword>
<dbReference type="AlphaFoldDB" id="A0A060PH18"/>
<dbReference type="PANTHER" id="PTHR32309:SF13">
    <property type="entry name" value="FERRIC ENTEROBACTIN TRANSPORT PROTEIN FEPE"/>
    <property type="match status" value="1"/>
</dbReference>
<keyword evidence="2" id="KW-1133">Transmembrane helix</keyword>
<proteinExistence type="predicted"/>
<accession>A0A060PH18</accession>
<sequence length="383" mass="43433">MTDIQITKETLEHAYQNRLPTRIFRRLIQLVFLLGLLTTIYWIFFASDRYVSEANLIIRKTDSASMPALDLSGLVSGTGGSPLNRADQLLLRDYLLSVDMLKKLDAQLDLRSHFSDSRHDFVSRMWFRNASIEWFYRYYLSRVDVEYDEYAGVLRITVQAYDPKLAHAIAAMLVQNGEQYMNLLGHQMAEAQISFLTNQVEDAQDRFQKASQALLAYQDKESMFSPSDTAQSIGTIVASLQAQRAQLQTQLATLPKSLDPNHPNIVLLKQAMSAIDRQIAEENAKLARPAGKTLNASVEQFQRLKMQVSLSEDLYKSALLGLERGRADSLRLLEKVSVLQSPTMPEFSMQPRRLYSVIVTLLLTLMIAGILKLLESIVLDHVE</sequence>
<evidence type="ECO:0000256" key="1">
    <source>
        <dbReference type="SAM" id="Coils"/>
    </source>
</evidence>
<dbReference type="RefSeq" id="WP_044044150.1">
    <property type="nucleotide sequence ID" value="NC_021295.1"/>
</dbReference>
<keyword evidence="2" id="KW-0472">Membrane</keyword>
<geneLocation type="plasmid" evidence="3 4">
    <name>p2</name>
</geneLocation>
<evidence type="ECO:0000313" key="4">
    <source>
        <dbReference type="Proteomes" id="UP000013966"/>
    </source>
</evidence>
<reference evidence="3 4" key="1">
    <citation type="journal article" date="2013" name="Genome Announc.">
        <title>Complete Genome Sequence of Burkholderia sp. Strain RPE64, Bacterial Symbiont of the Bean Bug Riptortus pedestris.</title>
        <authorList>
            <person name="Shibata T.F."/>
            <person name="Maeda T."/>
            <person name="Nikoh N."/>
            <person name="Yamaguchi K."/>
            <person name="Oshima K."/>
            <person name="Hattori M."/>
            <person name="Nishiyama T."/>
            <person name="Hasebe M."/>
            <person name="Fukatsu T."/>
            <person name="Kikuchi Y."/>
            <person name="Shigenobu S."/>
        </authorList>
    </citation>
    <scope>NUCLEOTIDE SEQUENCE [LARGE SCALE GENOMIC DNA]</scope>
    <source>
        <plasmid evidence="3 4">p2</plasmid>
    </source>
</reference>
<dbReference type="Proteomes" id="UP000013966">
    <property type="component" value="Plasmid p2"/>
</dbReference>
<dbReference type="EMBL" id="AP013062">
    <property type="protein sequence ID" value="BAO94077.1"/>
    <property type="molecule type" value="Genomic_DNA"/>
</dbReference>
<dbReference type="HOGENOM" id="CLU_027864_2_0_4"/>
<feature type="transmembrane region" description="Helical" evidence="2">
    <location>
        <begin position="354"/>
        <end position="374"/>
    </location>
</feature>
<dbReference type="GO" id="GO:0005886">
    <property type="term" value="C:plasma membrane"/>
    <property type="evidence" value="ECO:0007669"/>
    <property type="project" value="TreeGrafter"/>
</dbReference>
<name>A0A060PH18_9BURK</name>
<evidence type="ECO:0000256" key="2">
    <source>
        <dbReference type="SAM" id="Phobius"/>
    </source>
</evidence>
<protein>
    <submittedName>
        <fullName evidence="3">Chain length determinant protein</fullName>
    </submittedName>
</protein>
<keyword evidence="1" id="KW-0175">Coiled coil</keyword>
<dbReference type="KEGG" id="buo:BRPE64_ECDS01950"/>